<feature type="compositionally biased region" description="Basic and acidic residues" evidence="1">
    <location>
        <begin position="85"/>
        <end position="95"/>
    </location>
</feature>
<evidence type="ECO:0000256" key="1">
    <source>
        <dbReference type="SAM" id="MobiDB-lite"/>
    </source>
</evidence>
<keyword evidence="3" id="KW-1185">Reference proteome</keyword>
<feature type="region of interest" description="Disordered" evidence="1">
    <location>
        <begin position="30"/>
        <end position="104"/>
    </location>
</feature>
<sequence length="312" mass="34397">MDKSAAAAYEKIDKKVADNLEAAREILQNLREDAKKAEPRARKPTKKPVDGALTPRTKRNLLEKPEKKNRPVGFNESMKPLASMEDLHRTRERSCPPDSLFPTASYKPMSERSIDLCNQRLSAFSPKVVYSNTSQSDSTSYSTTSTTATITRSDSSIDKLLSKNRKTYEMFPAASFKPGKGKNRVIPLSTESLKATSSSSGQSVDSISMSQLPMTFFSTDGKMKMLLAKSDGNEHVAGFLAKVKPNKEEPSFPSIPVQLASSHKIKPPCRNKFNAVVRIGNTTLDISGIFNKKQLNVSSVEKLVINGKTYAK</sequence>
<protein>
    <submittedName>
        <fullName evidence="2">Uncharacterized protein</fullName>
    </submittedName>
</protein>
<dbReference type="AlphaFoldDB" id="A0A9P1INV5"/>
<feature type="compositionally biased region" description="Basic and acidic residues" evidence="1">
    <location>
        <begin position="30"/>
        <end position="41"/>
    </location>
</feature>
<feature type="compositionally biased region" description="Basic and acidic residues" evidence="1">
    <location>
        <begin position="60"/>
        <end position="69"/>
    </location>
</feature>
<organism evidence="2 3">
    <name type="scientific">Caenorhabditis angaria</name>
    <dbReference type="NCBI Taxonomy" id="860376"/>
    <lineage>
        <taxon>Eukaryota</taxon>
        <taxon>Metazoa</taxon>
        <taxon>Ecdysozoa</taxon>
        <taxon>Nematoda</taxon>
        <taxon>Chromadorea</taxon>
        <taxon>Rhabditida</taxon>
        <taxon>Rhabditina</taxon>
        <taxon>Rhabditomorpha</taxon>
        <taxon>Rhabditoidea</taxon>
        <taxon>Rhabditidae</taxon>
        <taxon>Peloderinae</taxon>
        <taxon>Caenorhabditis</taxon>
    </lineage>
</organism>
<evidence type="ECO:0000313" key="3">
    <source>
        <dbReference type="Proteomes" id="UP001152747"/>
    </source>
</evidence>
<dbReference type="Proteomes" id="UP001152747">
    <property type="component" value="Unassembled WGS sequence"/>
</dbReference>
<comment type="caution">
    <text evidence="2">The sequence shown here is derived from an EMBL/GenBank/DDBJ whole genome shotgun (WGS) entry which is preliminary data.</text>
</comment>
<gene>
    <name evidence="2" type="ORF">CAMP_LOCUS11124</name>
</gene>
<accession>A0A9P1INV5</accession>
<dbReference type="EMBL" id="CANHGI010000004">
    <property type="protein sequence ID" value="CAI5448487.1"/>
    <property type="molecule type" value="Genomic_DNA"/>
</dbReference>
<evidence type="ECO:0000313" key="2">
    <source>
        <dbReference type="EMBL" id="CAI5448487.1"/>
    </source>
</evidence>
<dbReference type="OrthoDB" id="10683316at2759"/>
<reference evidence="2" key="1">
    <citation type="submission" date="2022-11" db="EMBL/GenBank/DDBJ databases">
        <authorList>
            <person name="Kikuchi T."/>
        </authorList>
    </citation>
    <scope>NUCLEOTIDE SEQUENCE</scope>
    <source>
        <strain evidence="2">PS1010</strain>
    </source>
</reference>
<proteinExistence type="predicted"/>
<name>A0A9P1INV5_9PELO</name>